<name>A0A915PXT5_9BILA</name>
<keyword evidence="1" id="KW-1185">Reference proteome</keyword>
<protein>
    <submittedName>
        <fullName evidence="2">Uncharacterized protein</fullName>
    </submittedName>
</protein>
<organism evidence="1 2">
    <name type="scientific">Setaria digitata</name>
    <dbReference type="NCBI Taxonomy" id="48799"/>
    <lineage>
        <taxon>Eukaryota</taxon>
        <taxon>Metazoa</taxon>
        <taxon>Ecdysozoa</taxon>
        <taxon>Nematoda</taxon>
        <taxon>Chromadorea</taxon>
        <taxon>Rhabditida</taxon>
        <taxon>Spirurina</taxon>
        <taxon>Spiruromorpha</taxon>
        <taxon>Filarioidea</taxon>
        <taxon>Setariidae</taxon>
        <taxon>Setaria</taxon>
    </lineage>
</organism>
<dbReference type="AlphaFoldDB" id="A0A915PXT5"/>
<reference evidence="2" key="1">
    <citation type="submission" date="2022-11" db="UniProtKB">
        <authorList>
            <consortium name="WormBaseParasite"/>
        </authorList>
    </citation>
    <scope>IDENTIFICATION</scope>
</reference>
<evidence type="ECO:0000313" key="1">
    <source>
        <dbReference type="Proteomes" id="UP000887581"/>
    </source>
</evidence>
<evidence type="ECO:0000313" key="2">
    <source>
        <dbReference type="WBParaSite" id="sdigi.contig56.g3135.t1"/>
    </source>
</evidence>
<dbReference type="WBParaSite" id="sdigi.contig56.g3135.t1">
    <property type="protein sequence ID" value="sdigi.contig56.g3135.t1"/>
    <property type="gene ID" value="sdigi.contig56.g3135"/>
</dbReference>
<dbReference type="Proteomes" id="UP000887581">
    <property type="component" value="Unplaced"/>
</dbReference>
<proteinExistence type="predicted"/>
<accession>A0A915PXT5</accession>
<sequence>MDVQHGWPSGLRRQTQAMNCFARVGVRHGCSGIVIDAWVRIPLRAKLFPQGFCDSDCFALPIHSYGKTDEKKIE</sequence>